<dbReference type="AlphaFoldDB" id="A0A6M3LUD9"/>
<proteinExistence type="predicted"/>
<dbReference type="EMBL" id="MT143618">
    <property type="protein sequence ID" value="QJA98940.1"/>
    <property type="molecule type" value="Genomic_DNA"/>
</dbReference>
<accession>A0A6M3LUD9</accession>
<reference evidence="1" key="1">
    <citation type="submission" date="2020-03" db="EMBL/GenBank/DDBJ databases">
        <title>The deep terrestrial virosphere.</title>
        <authorList>
            <person name="Holmfeldt K."/>
            <person name="Nilsson E."/>
            <person name="Simone D."/>
            <person name="Lopez-Fernandez M."/>
            <person name="Wu X."/>
            <person name="de Brujin I."/>
            <person name="Lundin D."/>
            <person name="Andersson A."/>
            <person name="Bertilsson S."/>
            <person name="Dopson M."/>
        </authorList>
    </citation>
    <scope>NUCLEOTIDE SEQUENCE</scope>
    <source>
        <strain evidence="1">MM171A01442</strain>
        <strain evidence="2">MM171B00931</strain>
    </source>
</reference>
<evidence type="ECO:0000313" key="2">
    <source>
        <dbReference type="EMBL" id="QJB03052.1"/>
    </source>
</evidence>
<evidence type="ECO:0000313" key="1">
    <source>
        <dbReference type="EMBL" id="QJA98940.1"/>
    </source>
</evidence>
<dbReference type="EMBL" id="MT143822">
    <property type="protein sequence ID" value="QJB03052.1"/>
    <property type="molecule type" value="Genomic_DNA"/>
</dbReference>
<gene>
    <name evidence="1" type="ORF">MM171A01442_0016</name>
    <name evidence="2" type="ORF">MM171B00931_0016</name>
</gene>
<protein>
    <submittedName>
        <fullName evidence="1">Uncharacterized protein</fullName>
    </submittedName>
</protein>
<organism evidence="1">
    <name type="scientific">viral metagenome</name>
    <dbReference type="NCBI Taxonomy" id="1070528"/>
    <lineage>
        <taxon>unclassified sequences</taxon>
        <taxon>metagenomes</taxon>
        <taxon>organismal metagenomes</taxon>
    </lineage>
</organism>
<sequence length="55" mass="6617">MLSERKKKEKTRDEILTGYLVRIIKITETEHIISEKLKDIFDEVKTFINLKPKKK</sequence>
<name>A0A6M3LUD9_9ZZZZ</name>